<dbReference type="InterPro" id="IPR023404">
    <property type="entry name" value="rSAM_horseshoe"/>
</dbReference>
<evidence type="ECO:0000256" key="5">
    <source>
        <dbReference type="ARBA" id="ARBA00023014"/>
    </source>
</evidence>
<dbReference type="PROSITE" id="PS51332">
    <property type="entry name" value="B12_BINDING"/>
    <property type="match status" value="1"/>
</dbReference>
<dbReference type="InterPro" id="IPR034466">
    <property type="entry name" value="Methyltransferase_Class_B"/>
</dbReference>
<dbReference type="GO" id="GO:0031419">
    <property type="term" value="F:cobalamin binding"/>
    <property type="evidence" value="ECO:0007669"/>
    <property type="project" value="InterPro"/>
</dbReference>
<evidence type="ECO:0000256" key="2">
    <source>
        <dbReference type="ARBA" id="ARBA00022691"/>
    </source>
</evidence>
<evidence type="ECO:0000313" key="8">
    <source>
        <dbReference type="EMBL" id="KKN62402.1"/>
    </source>
</evidence>
<sequence>MIKLVLIHTQIPELYNDRLEPPLGLLYIASYLKERFRGNIKIDVIDLTGAIDIKNFTKIPFGNYYGFSTYTTTYNRTLEIKQSLLKINPKARTIAGGPHASALSDEVAKDFDYVVIGEGELGIEKILRGTNTNIISAKPLSNLDMLPMPDYSLVDMNSYNRIVNGKKSFSIVSSRGCPYKCLFCNSVIMGAHRPTRFRTPKNVLAEIKILREQYGDIAFRFQDDIFGLNIEWMEQFTKLIEPLRITYRAFVRASQCASDGFTDLLVQGGCKHIAIGVESGSDEILKKMNKQQTVEQCLQGIKKARASGLIVRGFFIVGFPGETWDTIQETVNFFQKAELDEFTIYPFIPYPGTPVFHFPEKYGVKNISSYYPKYFQIYGDCLSHFVYDLIYADRNELQAMKDYLELEFEKTNSIWSLNSNCYV</sequence>
<keyword evidence="2" id="KW-0949">S-adenosyl-L-methionine</keyword>
<dbReference type="CDD" id="cd01335">
    <property type="entry name" value="Radical_SAM"/>
    <property type="match status" value="1"/>
</dbReference>
<dbReference type="Gene3D" id="3.40.50.280">
    <property type="entry name" value="Cobalamin-binding domain"/>
    <property type="match status" value="1"/>
</dbReference>
<dbReference type="PANTHER" id="PTHR43409">
    <property type="entry name" value="ANAEROBIC MAGNESIUM-PROTOPORPHYRIN IX MONOMETHYL ESTER CYCLASE-RELATED"/>
    <property type="match status" value="1"/>
</dbReference>
<dbReference type="Pfam" id="PF02310">
    <property type="entry name" value="B12-binding"/>
    <property type="match status" value="1"/>
</dbReference>
<dbReference type="GO" id="GO:0046872">
    <property type="term" value="F:metal ion binding"/>
    <property type="evidence" value="ECO:0007669"/>
    <property type="project" value="UniProtKB-KW"/>
</dbReference>
<reference evidence="8" key="1">
    <citation type="journal article" date="2015" name="Nature">
        <title>Complex archaea that bridge the gap between prokaryotes and eukaryotes.</title>
        <authorList>
            <person name="Spang A."/>
            <person name="Saw J.H."/>
            <person name="Jorgensen S.L."/>
            <person name="Zaremba-Niedzwiedzka K."/>
            <person name="Martijn J."/>
            <person name="Lind A.E."/>
            <person name="van Eijk R."/>
            <person name="Schleper C."/>
            <person name="Guy L."/>
            <person name="Ettema T.J."/>
        </authorList>
    </citation>
    <scope>NUCLEOTIDE SEQUENCE</scope>
</reference>
<feature type="domain" description="Radical SAM core" evidence="7">
    <location>
        <begin position="163"/>
        <end position="382"/>
    </location>
</feature>
<dbReference type="PANTHER" id="PTHR43409:SF16">
    <property type="entry name" value="SLR0320 PROTEIN"/>
    <property type="match status" value="1"/>
</dbReference>
<dbReference type="GO" id="GO:0003824">
    <property type="term" value="F:catalytic activity"/>
    <property type="evidence" value="ECO:0007669"/>
    <property type="project" value="InterPro"/>
</dbReference>
<dbReference type="InterPro" id="IPR051198">
    <property type="entry name" value="BchE-like"/>
</dbReference>
<keyword evidence="5" id="KW-0411">Iron-sulfur</keyword>
<dbReference type="GO" id="GO:0005829">
    <property type="term" value="C:cytosol"/>
    <property type="evidence" value="ECO:0007669"/>
    <property type="project" value="TreeGrafter"/>
</dbReference>
<accession>A0A0F9SJE8</accession>
<dbReference type="InterPro" id="IPR007197">
    <property type="entry name" value="rSAM"/>
</dbReference>
<evidence type="ECO:0000259" key="7">
    <source>
        <dbReference type="PROSITE" id="PS51918"/>
    </source>
</evidence>
<dbReference type="SUPFAM" id="SSF102114">
    <property type="entry name" value="Radical SAM enzymes"/>
    <property type="match status" value="1"/>
</dbReference>
<comment type="cofactor">
    <cofactor evidence="1">
        <name>[4Fe-4S] cluster</name>
        <dbReference type="ChEBI" id="CHEBI:49883"/>
    </cofactor>
</comment>
<dbReference type="SMART" id="SM00729">
    <property type="entry name" value="Elp3"/>
    <property type="match status" value="1"/>
</dbReference>
<dbReference type="EMBL" id="LAZR01000625">
    <property type="protein sequence ID" value="KKN62402.1"/>
    <property type="molecule type" value="Genomic_DNA"/>
</dbReference>
<dbReference type="Gene3D" id="3.80.30.20">
    <property type="entry name" value="tm_1862 like domain"/>
    <property type="match status" value="1"/>
</dbReference>
<keyword evidence="3" id="KW-0479">Metal-binding</keyword>
<organism evidence="8">
    <name type="scientific">marine sediment metagenome</name>
    <dbReference type="NCBI Taxonomy" id="412755"/>
    <lineage>
        <taxon>unclassified sequences</taxon>
        <taxon>metagenomes</taxon>
        <taxon>ecological metagenomes</taxon>
    </lineage>
</organism>
<dbReference type="InterPro" id="IPR006158">
    <property type="entry name" value="Cobalamin-bd"/>
</dbReference>
<dbReference type="AlphaFoldDB" id="A0A0F9SJE8"/>
<dbReference type="SFLD" id="SFLDG01123">
    <property type="entry name" value="methyltransferase_(Class_B)"/>
    <property type="match status" value="1"/>
</dbReference>
<evidence type="ECO:0000259" key="6">
    <source>
        <dbReference type="PROSITE" id="PS51332"/>
    </source>
</evidence>
<protein>
    <submittedName>
        <fullName evidence="8">Uncharacterized protein</fullName>
    </submittedName>
</protein>
<dbReference type="PROSITE" id="PS51918">
    <property type="entry name" value="RADICAL_SAM"/>
    <property type="match status" value="1"/>
</dbReference>
<dbReference type="InterPro" id="IPR058240">
    <property type="entry name" value="rSAM_sf"/>
</dbReference>
<gene>
    <name evidence="8" type="ORF">LCGC14_0511980</name>
</gene>
<dbReference type="GO" id="GO:0051539">
    <property type="term" value="F:4 iron, 4 sulfur cluster binding"/>
    <property type="evidence" value="ECO:0007669"/>
    <property type="project" value="UniProtKB-KW"/>
</dbReference>
<evidence type="ECO:0000256" key="3">
    <source>
        <dbReference type="ARBA" id="ARBA00022723"/>
    </source>
</evidence>
<keyword evidence="4" id="KW-0408">Iron</keyword>
<comment type="caution">
    <text evidence="8">The sequence shown here is derived from an EMBL/GenBank/DDBJ whole genome shotgun (WGS) entry which is preliminary data.</text>
</comment>
<evidence type="ECO:0000256" key="1">
    <source>
        <dbReference type="ARBA" id="ARBA00001966"/>
    </source>
</evidence>
<evidence type="ECO:0000256" key="4">
    <source>
        <dbReference type="ARBA" id="ARBA00023004"/>
    </source>
</evidence>
<proteinExistence type="predicted"/>
<feature type="domain" description="B12-binding" evidence="6">
    <location>
        <begin position="2"/>
        <end position="137"/>
    </location>
</feature>
<dbReference type="SFLD" id="SFLDG01082">
    <property type="entry name" value="B12-binding_domain_containing"/>
    <property type="match status" value="1"/>
</dbReference>
<dbReference type="SFLD" id="SFLDS00029">
    <property type="entry name" value="Radical_SAM"/>
    <property type="match status" value="1"/>
</dbReference>
<dbReference type="InterPro" id="IPR006638">
    <property type="entry name" value="Elp3/MiaA/NifB-like_rSAM"/>
</dbReference>
<name>A0A0F9SJE8_9ZZZZ</name>
<dbReference type="Pfam" id="PF04055">
    <property type="entry name" value="Radical_SAM"/>
    <property type="match status" value="1"/>
</dbReference>